<dbReference type="InterPro" id="IPR021401">
    <property type="entry name" value="DUF3040"/>
</dbReference>
<keyword evidence="1" id="KW-0812">Transmembrane</keyword>
<dbReference type="EMBL" id="CP001683">
    <property type="protein sequence ID" value="ACU97086.1"/>
    <property type="molecule type" value="Genomic_DNA"/>
</dbReference>
<gene>
    <name evidence="2" type="ordered locus">Svir_20730</name>
</gene>
<protein>
    <recommendedName>
        <fullName evidence="4">DUF3040 domain-containing protein</fullName>
    </recommendedName>
</protein>
<reference evidence="2 3" key="1">
    <citation type="journal article" date="2009" name="Stand. Genomic Sci.">
        <title>Complete genome sequence of Saccharomonospora viridis type strain (P101).</title>
        <authorList>
            <person name="Pati A."/>
            <person name="Sikorski J."/>
            <person name="Nolan M."/>
            <person name="Lapidus A."/>
            <person name="Copeland A."/>
            <person name="Glavina Del Rio T."/>
            <person name="Lucas S."/>
            <person name="Chen F."/>
            <person name="Tice H."/>
            <person name="Pitluck S."/>
            <person name="Cheng J.F."/>
            <person name="Chertkov O."/>
            <person name="Brettin T."/>
            <person name="Han C."/>
            <person name="Detter J.C."/>
            <person name="Kuske C."/>
            <person name="Bruce D."/>
            <person name="Goodwin L."/>
            <person name="Chain P."/>
            <person name="D'haeseleer P."/>
            <person name="Chen A."/>
            <person name="Palaniappan K."/>
            <person name="Ivanova N."/>
            <person name="Mavromatis K."/>
            <person name="Mikhailova N."/>
            <person name="Rohde M."/>
            <person name="Tindall B.J."/>
            <person name="Goker M."/>
            <person name="Bristow J."/>
            <person name="Eisen J.A."/>
            <person name="Markowitz V."/>
            <person name="Hugenholtz P."/>
            <person name="Kyrpides N.C."/>
            <person name="Klenk H.P."/>
        </authorList>
    </citation>
    <scope>NUCLEOTIDE SEQUENCE [LARGE SCALE GENOMIC DNA]</scope>
    <source>
        <strain evidence="3">ATCC 15386 / DSM 43017 / JCM 3036 / NBRC 12207 / P101</strain>
    </source>
</reference>
<feature type="transmembrane region" description="Helical" evidence="1">
    <location>
        <begin position="42"/>
        <end position="75"/>
    </location>
</feature>
<sequence length="114" mass="12703">MSLSNKELHTLNEIEQNLRADDPRLDRSLRTMMSPEDTTSMYLTLSILGVFVLGIALLVAGWVLTGLTVMIGGTLWSLRWASRRYYHPACHHLVPVDADRCPRCTAESSGTSGR</sequence>
<dbReference type="Proteomes" id="UP000000841">
    <property type="component" value="Chromosome"/>
</dbReference>
<accession>C7MVY6</accession>
<name>C7MVY6_SACVD</name>
<keyword evidence="1" id="KW-1133">Transmembrane helix</keyword>
<dbReference type="RefSeq" id="WP_015786399.1">
    <property type="nucleotide sequence ID" value="NC_013159.1"/>
</dbReference>
<dbReference type="STRING" id="471857.Svir_20730"/>
<evidence type="ECO:0000256" key="1">
    <source>
        <dbReference type="SAM" id="Phobius"/>
    </source>
</evidence>
<proteinExistence type="predicted"/>
<keyword evidence="1" id="KW-0472">Membrane</keyword>
<dbReference type="AlphaFoldDB" id="C7MVY6"/>
<dbReference type="Pfam" id="PF11239">
    <property type="entry name" value="DUF3040"/>
    <property type="match status" value="1"/>
</dbReference>
<evidence type="ECO:0000313" key="3">
    <source>
        <dbReference type="Proteomes" id="UP000000841"/>
    </source>
</evidence>
<dbReference type="KEGG" id="svi:Svir_20730"/>
<dbReference type="HOGENOM" id="CLU_2156537_0_0_11"/>
<keyword evidence="3" id="KW-1185">Reference proteome</keyword>
<organism evidence="2 3">
    <name type="scientific">Saccharomonospora viridis (strain ATCC 15386 / DSM 43017 / JCM 3036 / CCUG 5913 / NBRC 12207 / NCIMB 9602 / P101)</name>
    <name type="common">Thermoactinomyces viridis</name>
    <dbReference type="NCBI Taxonomy" id="471857"/>
    <lineage>
        <taxon>Bacteria</taxon>
        <taxon>Bacillati</taxon>
        <taxon>Actinomycetota</taxon>
        <taxon>Actinomycetes</taxon>
        <taxon>Pseudonocardiales</taxon>
        <taxon>Pseudonocardiaceae</taxon>
        <taxon>Saccharomonospora</taxon>
    </lineage>
</organism>
<evidence type="ECO:0000313" key="2">
    <source>
        <dbReference type="EMBL" id="ACU97086.1"/>
    </source>
</evidence>
<evidence type="ECO:0008006" key="4">
    <source>
        <dbReference type="Google" id="ProtNLM"/>
    </source>
</evidence>